<dbReference type="Pfam" id="PF03810">
    <property type="entry name" value="IBN_N"/>
    <property type="match status" value="1"/>
</dbReference>
<dbReference type="PANTHER" id="PTHR12363">
    <property type="entry name" value="TRANSPORTIN 3 AND IMPORTIN 13"/>
    <property type="match status" value="1"/>
</dbReference>
<dbReference type="AlphaFoldDB" id="A0A7J8WW99"/>
<dbReference type="InterPro" id="IPR016024">
    <property type="entry name" value="ARM-type_fold"/>
</dbReference>
<dbReference type="Pfam" id="PF24138">
    <property type="entry name" value="TPR_TNPO3_IPO13_2nd"/>
    <property type="match status" value="1"/>
</dbReference>
<dbReference type="SUPFAM" id="SSF48371">
    <property type="entry name" value="ARM repeat"/>
    <property type="match status" value="1"/>
</dbReference>
<dbReference type="InterPro" id="IPR057941">
    <property type="entry name" value="TPR_TNPO3_IPO13_2nd"/>
</dbReference>
<evidence type="ECO:0000313" key="2">
    <source>
        <dbReference type="EMBL" id="MBA0679327.1"/>
    </source>
</evidence>
<dbReference type="GO" id="GO:0005737">
    <property type="term" value="C:cytoplasm"/>
    <property type="evidence" value="ECO:0007669"/>
    <property type="project" value="TreeGrafter"/>
</dbReference>
<evidence type="ECO:0000259" key="1">
    <source>
        <dbReference type="SMART" id="SM00913"/>
    </source>
</evidence>
<dbReference type="InterPro" id="IPR013598">
    <property type="entry name" value="Exportin-1/Importin-b-like"/>
</dbReference>
<dbReference type="Pfam" id="PF08389">
    <property type="entry name" value="Xpo1"/>
    <property type="match status" value="1"/>
</dbReference>
<feature type="domain" description="Importin N-terminal" evidence="1">
    <location>
        <begin position="26"/>
        <end position="93"/>
    </location>
</feature>
<sequence>MELQMKVAQAVHVLNHDTESSNRVAANQWLVQFQQTEAAWEVATSILTSDHQPFPSDFEVEFFAAQILKRKIQNEGYYLQLGVKDALLNALLVAAKRLSSGPPQLLTQICLALSALILRSVEHGKPIEQLFYSLQNLRTQNDGIVAVLEMLTVLPEEIVDTQNTEISASHRNQYGQELLSHTPMVIEFLLQQSENKFQGGLQPNERNRKVLRCLLSWVRAGCFSETPEGSSPTHPLLNFVFNSLQVSSSFDLAIEVLVELVSRHEGLPQVLLCRVPFLKEMLLLPALTGGDVKVIAGLACLMSEIGQAAPSLIVEASAEARALTDALLSCVAFPCEDWDIADSTLQFWSSLASYILGPDVDGTNKKNVEGMFFSVFSALLDALLLRAQVIS</sequence>
<organism evidence="2 3">
    <name type="scientific">Gossypium aridum</name>
    <name type="common">American cotton</name>
    <name type="synonym">Erioxylum aridum</name>
    <dbReference type="NCBI Taxonomy" id="34290"/>
    <lineage>
        <taxon>Eukaryota</taxon>
        <taxon>Viridiplantae</taxon>
        <taxon>Streptophyta</taxon>
        <taxon>Embryophyta</taxon>
        <taxon>Tracheophyta</taxon>
        <taxon>Spermatophyta</taxon>
        <taxon>Magnoliopsida</taxon>
        <taxon>eudicotyledons</taxon>
        <taxon>Gunneridae</taxon>
        <taxon>Pentapetalae</taxon>
        <taxon>rosids</taxon>
        <taxon>malvids</taxon>
        <taxon>Malvales</taxon>
        <taxon>Malvaceae</taxon>
        <taxon>Malvoideae</taxon>
        <taxon>Gossypium</taxon>
    </lineage>
</organism>
<comment type="caution">
    <text evidence="2">The sequence shown here is derived from an EMBL/GenBank/DDBJ whole genome shotgun (WGS) entry which is preliminary data.</text>
</comment>
<protein>
    <recommendedName>
        <fullName evidence="1">Importin N-terminal domain-containing protein</fullName>
    </recommendedName>
</protein>
<dbReference type="SMART" id="SM00913">
    <property type="entry name" value="IBN_N"/>
    <property type="match status" value="1"/>
</dbReference>
<keyword evidence="3" id="KW-1185">Reference proteome</keyword>
<gene>
    <name evidence="2" type="ORF">Goari_011101</name>
</gene>
<dbReference type="PANTHER" id="PTHR12363:SF44">
    <property type="entry name" value="ARM REPEAT SUPERFAMILY PROTEIN"/>
    <property type="match status" value="1"/>
</dbReference>
<dbReference type="Proteomes" id="UP000593577">
    <property type="component" value="Unassembled WGS sequence"/>
</dbReference>
<accession>A0A7J8WW99</accession>
<dbReference type="EMBL" id="JABFAA010000004">
    <property type="protein sequence ID" value="MBA0679327.1"/>
    <property type="molecule type" value="Genomic_DNA"/>
</dbReference>
<proteinExistence type="predicted"/>
<reference evidence="2 3" key="1">
    <citation type="journal article" date="2019" name="Genome Biol. Evol.">
        <title>Insights into the evolution of the New World diploid cottons (Gossypium, subgenus Houzingenia) based on genome sequencing.</title>
        <authorList>
            <person name="Grover C.E."/>
            <person name="Arick M.A. 2nd"/>
            <person name="Thrash A."/>
            <person name="Conover J.L."/>
            <person name="Sanders W.S."/>
            <person name="Peterson D.G."/>
            <person name="Frelichowski J.E."/>
            <person name="Scheffler J.A."/>
            <person name="Scheffler B.E."/>
            <person name="Wendel J.F."/>
        </authorList>
    </citation>
    <scope>NUCLEOTIDE SEQUENCE [LARGE SCALE GENOMIC DNA]</scope>
    <source>
        <strain evidence="2">185</strain>
        <tissue evidence="2">Leaf</tissue>
    </source>
</reference>
<dbReference type="InterPro" id="IPR001494">
    <property type="entry name" value="Importin-beta_N"/>
</dbReference>
<dbReference type="Gene3D" id="1.25.10.10">
    <property type="entry name" value="Leucine-rich Repeat Variant"/>
    <property type="match status" value="1"/>
</dbReference>
<dbReference type="GO" id="GO:0006606">
    <property type="term" value="P:protein import into nucleus"/>
    <property type="evidence" value="ECO:0007669"/>
    <property type="project" value="TreeGrafter"/>
</dbReference>
<evidence type="ECO:0000313" key="3">
    <source>
        <dbReference type="Proteomes" id="UP000593577"/>
    </source>
</evidence>
<dbReference type="InterPro" id="IPR011989">
    <property type="entry name" value="ARM-like"/>
</dbReference>
<dbReference type="GO" id="GO:0031267">
    <property type="term" value="F:small GTPase binding"/>
    <property type="evidence" value="ECO:0007669"/>
    <property type="project" value="InterPro"/>
</dbReference>
<name>A0A7J8WW99_GOSAI</name>
<dbReference type="InterPro" id="IPR051345">
    <property type="entry name" value="Importin_beta-like_NTR"/>
</dbReference>